<comment type="subcellular location">
    <subcellularLocation>
        <location evidence="1">Cell envelope</location>
    </subcellularLocation>
</comment>
<name>A0A0R2KCY8_9LACO</name>
<dbReference type="OrthoDB" id="8613538at2"/>
<dbReference type="Proteomes" id="UP000190935">
    <property type="component" value="Chromosome I"/>
</dbReference>
<dbReference type="Pfam" id="PF00497">
    <property type="entry name" value="SBP_bac_3"/>
    <property type="match status" value="1"/>
</dbReference>
<evidence type="ECO:0000256" key="3">
    <source>
        <dbReference type="ARBA" id="ARBA00022729"/>
    </source>
</evidence>
<dbReference type="SMART" id="SM00062">
    <property type="entry name" value="PBPb"/>
    <property type="match status" value="1"/>
</dbReference>
<evidence type="ECO:0000256" key="4">
    <source>
        <dbReference type="RuleBase" id="RU003744"/>
    </source>
</evidence>
<feature type="chain" id="PRO_5015044257" evidence="5">
    <location>
        <begin position="22"/>
        <end position="270"/>
    </location>
</feature>
<proteinExistence type="inferred from homology"/>
<reference evidence="7 9" key="1">
    <citation type="journal article" date="2015" name="Genome Announc.">
        <title>Expanding the biotechnology potential of lactobacilli through comparative genomics of 213 strains and associated genera.</title>
        <authorList>
            <person name="Sun Z."/>
            <person name="Harris H.M."/>
            <person name="McCann A."/>
            <person name="Guo C."/>
            <person name="Argimon S."/>
            <person name="Zhang W."/>
            <person name="Yang X."/>
            <person name="Jeffery I.B."/>
            <person name="Cooney J.C."/>
            <person name="Kagawa T.F."/>
            <person name="Liu W."/>
            <person name="Song Y."/>
            <person name="Salvetti E."/>
            <person name="Wrobel A."/>
            <person name="Rasinkangas P."/>
            <person name="Parkhill J."/>
            <person name="Rea M.C."/>
            <person name="O'Sullivan O."/>
            <person name="Ritari J."/>
            <person name="Douillard F.P."/>
            <person name="Paul Ross R."/>
            <person name="Yang R."/>
            <person name="Briner A.E."/>
            <person name="Felis G.E."/>
            <person name="de Vos W.M."/>
            <person name="Barrangou R."/>
            <person name="Klaenhammer T.R."/>
            <person name="Caufield P.W."/>
            <person name="Cui Y."/>
            <person name="Zhang H."/>
            <person name="O'Toole P.W."/>
        </authorList>
    </citation>
    <scope>NUCLEOTIDE SEQUENCE [LARGE SCALE GENOMIC DNA]</scope>
    <source>
        <strain evidence="7 9">DSM 15353</strain>
    </source>
</reference>
<protein>
    <submittedName>
        <fullName evidence="8">ABC-type amino acid transport/signal transduction system, periplasmic component/domain</fullName>
    </submittedName>
    <submittedName>
        <fullName evidence="7">Amino acid ABC transporter substrate-binding protein</fullName>
    </submittedName>
</protein>
<sequence>MKKLRGVLFSLAIIALTFTLAACGSKGGSSNSESSFKSELKNKGELTIGLEGTYAPYSYRKDGKLTGFEVEMGRTLAKKMGLKAKFVPGKWDSLIAGLGSQKYDVVINNISETPERKKAYDFSAPYIYSRFALITPDKSSISSLKDISGKKFAEGTGTNNERVAKKYKADTVDSGDFSATLSLIRNGRVDGTLNSAEAWYSYQKNNSTKGLKFKDVSNEEKPVEIKAMFNKKSPQTRKQFNKAIQELRKDGTLKKLSVKYFGKDITEKDK</sequence>
<accession>A0A0R2KCY8</accession>
<reference evidence="10" key="3">
    <citation type="submission" date="2016-11" db="EMBL/GenBank/DDBJ databases">
        <authorList>
            <person name="Papadimitriou K."/>
        </authorList>
    </citation>
    <scope>NUCLEOTIDE SEQUENCE [LARGE SCALE GENOMIC DNA]</scope>
    <source>
        <strain evidence="10">ACA-DC 1533</strain>
    </source>
</reference>
<keyword evidence="3 5" id="KW-0732">Signal</keyword>
<dbReference type="EMBL" id="LT630287">
    <property type="protein sequence ID" value="SFV39506.1"/>
    <property type="molecule type" value="Genomic_DNA"/>
</dbReference>
<feature type="domain" description="Solute-binding protein family 3/N-terminal" evidence="6">
    <location>
        <begin position="45"/>
        <end position="264"/>
    </location>
</feature>
<dbReference type="PANTHER" id="PTHR35936">
    <property type="entry name" value="MEMBRANE-BOUND LYTIC MUREIN TRANSGLYCOSYLASE F"/>
    <property type="match status" value="1"/>
</dbReference>
<dbReference type="SUPFAM" id="SSF53850">
    <property type="entry name" value="Periplasmic binding protein-like II"/>
    <property type="match status" value="1"/>
</dbReference>
<dbReference type="STRING" id="89059.LAC1533_0086"/>
<dbReference type="InterPro" id="IPR001638">
    <property type="entry name" value="Solute-binding_3/MltF_N"/>
</dbReference>
<organism evidence="7 9">
    <name type="scientific">Ligilactobacillus acidipiscis</name>
    <dbReference type="NCBI Taxonomy" id="89059"/>
    <lineage>
        <taxon>Bacteria</taxon>
        <taxon>Bacillati</taxon>
        <taxon>Bacillota</taxon>
        <taxon>Bacilli</taxon>
        <taxon>Lactobacillales</taxon>
        <taxon>Lactobacillaceae</taxon>
        <taxon>Ligilactobacillus</taxon>
    </lineage>
</organism>
<gene>
    <name evidence="7" type="ORF">IV43_GL001599</name>
    <name evidence="8" type="ORF">LAC1533_0086</name>
</gene>
<dbReference type="EMBL" id="JQBK01000005">
    <property type="protein sequence ID" value="KRN87298.1"/>
    <property type="molecule type" value="Genomic_DNA"/>
</dbReference>
<dbReference type="PROSITE" id="PS51257">
    <property type="entry name" value="PROKAR_LIPOPROTEIN"/>
    <property type="match status" value="1"/>
</dbReference>
<dbReference type="Proteomes" id="UP000051491">
    <property type="component" value="Unassembled WGS sequence"/>
</dbReference>
<reference evidence="8" key="2">
    <citation type="submission" date="2016-11" db="EMBL/GenBank/DDBJ databases">
        <authorList>
            <person name="Jaros S."/>
            <person name="Januszkiewicz K."/>
            <person name="Wedrychowicz H."/>
        </authorList>
    </citation>
    <scope>NUCLEOTIDE SEQUENCE [LARGE SCALE GENOMIC DNA]</scope>
    <source>
        <strain evidence="8">ACA-DC 1533</strain>
    </source>
</reference>
<dbReference type="GeneID" id="95348194"/>
<evidence type="ECO:0000313" key="10">
    <source>
        <dbReference type="Proteomes" id="UP000190935"/>
    </source>
</evidence>
<dbReference type="PANTHER" id="PTHR35936:SF19">
    <property type="entry name" value="AMINO-ACID-BINDING PROTEIN YXEM-RELATED"/>
    <property type="match status" value="1"/>
</dbReference>
<evidence type="ECO:0000256" key="5">
    <source>
        <dbReference type="SAM" id="SignalP"/>
    </source>
</evidence>
<dbReference type="RefSeq" id="WP_010495491.1">
    <property type="nucleotide sequence ID" value="NZ_CP173417.1"/>
</dbReference>
<dbReference type="PROSITE" id="PS01039">
    <property type="entry name" value="SBP_BACTERIAL_3"/>
    <property type="match status" value="1"/>
</dbReference>
<dbReference type="InterPro" id="IPR018313">
    <property type="entry name" value="SBP_3_CS"/>
</dbReference>
<dbReference type="PATRIC" id="fig|89059.3.peg.1707"/>
<evidence type="ECO:0000313" key="9">
    <source>
        <dbReference type="Proteomes" id="UP000051491"/>
    </source>
</evidence>
<dbReference type="AlphaFoldDB" id="A0A0R2KCY8"/>
<comment type="similarity">
    <text evidence="2 4">Belongs to the bacterial solute-binding protein 3 family.</text>
</comment>
<evidence type="ECO:0000259" key="6">
    <source>
        <dbReference type="SMART" id="SM00062"/>
    </source>
</evidence>
<evidence type="ECO:0000313" key="8">
    <source>
        <dbReference type="EMBL" id="SFV39506.1"/>
    </source>
</evidence>
<feature type="signal peptide" evidence="5">
    <location>
        <begin position="1"/>
        <end position="21"/>
    </location>
</feature>
<evidence type="ECO:0000256" key="2">
    <source>
        <dbReference type="ARBA" id="ARBA00010333"/>
    </source>
</evidence>
<evidence type="ECO:0000256" key="1">
    <source>
        <dbReference type="ARBA" id="ARBA00004196"/>
    </source>
</evidence>
<dbReference type="Gene3D" id="3.40.190.10">
    <property type="entry name" value="Periplasmic binding protein-like II"/>
    <property type="match status" value="2"/>
</dbReference>
<dbReference type="KEGG" id="laca:LAC1533_0086"/>
<evidence type="ECO:0000313" key="7">
    <source>
        <dbReference type="EMBL" id="KRN87298.1"/>
    </source>
</evidence>
<dbReference type="GO" id="GO:0030313">
    <property type="term" value="C:cell envelope"/>
    <property type="evidence" value="ECO:0007669"/>
    <property type="project" value="UniProtKB-SubCell"/>
</dbReference>